<name>A0A366III9_9FIRM</name>
<dbReference type="InterPro" id="IPR002898">
    <property type="entry name" value="MotA_ExbB_proton_chnl"/>
</dbReference>
<evidence type="ECO:0000256" key="5">
    <source>
        <dbReference type="ARBA" id="ARBA00022692"/>
    </source>
</evidence>
<dbReference type="PANTHER" id="PTHR30433:SF2">
    <property type="entry name" value="MOTILITY PROTEIN A"/>
    <property type="match status" value="1"/>
</dbReference>
<dbReference type="GO" id="GO:0071978">
    <property type="term" value="P:bacterial-type flagellum-dependent swarming motility"/>
    <property type="evidence" value="ECO:0007669"/>
    <property type="project" value="InterPro"/>
</dbReference>
<evidence type="ECO:0000256" key="7">
    <source>
        <dbReference type="ARBA" id="ARBA00023136"/>
    </source>
</evidence>
<evidence type="ECO:0000256" key="1">
    <source>
        <dbReference type="ARBA" id="ARBA00004651"/>
    </source>
</evidence>
<dbReference type="PANTHER" id="PTHR30433">
    <property type="entry name" value="CHEMOTAXIS PROTEIN MOTA"/>
    <property type="match status" value="1"/>
</dbReference>
<sequence length="267" mass="29141">MKNKTPLIGIVVGMVLVFWSINQSGELFNFYDFPAIVITVFGSFSALVISFPIKSILKIPIMIKKLISSPPNNRKELVTIFSDLARKARKDGLLALEDDISAIDNEFLVSGLQMVIDGVEPDSIKEIMESKLDALEDRHRSGQAVFSKWGEFAPAFGMIGTLIGLVVMLAELEDPSTIGSGMSVALITTFYGSLLANMIFIPIASNLAVQTDEEIYTGEMIIDGVLAIQRGSNPRVVEDKLLTYLSPAEKKELANAADVSKEATSYE</sequence>
<feature type="transmembrane region" description="Helical" evidence="8">
    <location>
        <begin position="5"/>
        <end position="21"/>
    </location>
</feature>
<dbReference type="EMBL" id="QNRX01000001">
    <property type="protein sequence ID" value="RBP70098.1"/>
    <property type="molecule type" value="Genomic_DNA"/>
</dbReference>
<keyword evidence="3" id="KW-0813">Transport</keyword>
<proteinExistence type="inferred from homology"/>
<evidence type="ECO:0000313" key="11">
    <source>
        <dbReference type="Proteomes" id="UP000253490"/>
    </source>
</evidence>
<comment type="subcellular location">
    <subcellularLocation>
        <location evidence="1">Cell membrane</location>
        <topology evidence="1">Multi-pass membrane protein</topology>
    </subcellularLocation>
</comment>
<keyword evidence="7 8" id="KW-0472">Membrane</keyword>
<keyword evidence="4" id="KW-1003">Cell membrane</keyword>
<evidence type="ECO:0000256" key="3">
    <source>
        <dbReference type="ARBA" id="ARBA00022448"/>
    </source>
</evidence>
<evidence type="ECO:0000256" key="2">
    <source>
        <dbReference type="ARBA" id="ARBA00008038"/>
    </source>
</evidence>
<comment type="similarity">
    <text evidence="2">Belongs to the MotA family.</text>
</comment>
<gene>
    <name evidence="10" type="ORF">DES36_101152</name>
</gene>
<feature type="transmembrane region" description="Helical" evidence="8">
    <location>
        <begin position="182"/>
        <end position="201"/>
    </location>
</feature>
<dbReference type="GO" id="GO:0006935">
    <property type="term" value="P:chemotaxis"/>
    <property type="evidence" value="ECO:0007669"/>
    <property type="project" value="InterPro"/>
</dbReference>
<dbReference type="GO" id="GO:0005886">
    <property type="term" value="C:plasma membrane"/>
    <property type="evidence" value="ECO:0007669"/>
    <property type="project" value="UniProtKB-SubCell"/>
</dbReference>
<organism evidence="10 11">
    <name type="scientific">Alkalibaculum bacchi</name>
    <dbReference type="NCBI Taxonomy" id="645887"/>
    <lineage>
        <taxon>Bacteria</taxon>
        <taxon>Bacillati</taxon>
        <taxon>Bacillota</taxon>
        <taxon>Clostridia</taxon>
        <taxon>Eubacteriales</taxon>
        <taxon>Eubacteriaceae</taxon>
        <taxon>Alkalibaculum</taxon>
    </lineage>
</organism>
<comment type="caution">
    <text evidence="10">The sequence shown here is derived from an EMBL/GenBank/DDBJ whole genome shotgun (WGS) entry which is preliminary data.</text>
</comment>
<evidence type="ECO:0000256" key="4">
    <source>
        <dbReference type="ARBA" id="ARBA00022475"/>
    </source>
</evidence>
<feature type="transmembrane region" description="Helical" evidence="8">
    <location>
        <begin position="33"/>
        <end position="57"/>
    </location>
</feature>
<evidence type="ECO:0000256" key="8">
    <source>
        <dbReference type="SAM" id="Phobius"/>
    </source>
</evidence>
<evidence type="ECO:0000313" key="10">
    <source>
        <dbReference type="EMBL" id="RBP70098.1"/>
    </source>
</evidence>
<dbReference type="InterPro" id="IPR000540">
    <property type="entry name" value="Flag_MotA_CS"/>
</dbReference>
<dbReference type="OrthoDB" id="9806929at2"/>
<reference evidence="10 11" key="1">
    <citation type="submission" date="2018-06" db="EMBL/GenBank/DDBJ databases">
        <title>Genomic Encyclopedia of Type Strains, Phase IV (KMG-IV): sequencing the most valuable type-strain genomes for metagenomic binning, comparative biology and taxonomic classification.</title>
        <authorList>
            <person name="Goeker M."/>
        </authorList>
    </citation>
    <scope>NUCLEOTIDE SEQUENCE [LARGE SCALE GENOMIC DNA]</scope>
    <source>
        <strain evidence="10 11">DSM 22112</strain>
    </source>
</reference>
<dbReference type="Pfam" id="PF01618">
    <property type="entry name" value="MotA_ExbB"/>
    <property type="match status" value="1"/>
</dbReference>
<feature type="transmembrane region" description="Helical" evidence="8">
    <location>
        <begin position="149"/>
        <end position="170"/>
    </location>
</feature>
<dbReference type="InterPro" id="IPR047055">
    <property type="entry name" value="MotA-like"/>
</dbReference>
<keyword evidence="11" id="KW-1185">Reference proteome</keyword>
<dbReference type="PROSITE" id="PS01307">
    <property type="entry name" value="MOTA"/>
    <property type="match status" value="1"/>
</dbReference>
<accession>A0A366III9</accession>
<keyword evidence="6 8" id="KW-1133">Transmembrane helix</keyword>
<dbReference type="AlphaFoldDB" id="A0A366III9"/>
<feature type="domain" description="MotA/TolQ/ExbB proton channel" evidence="9">
    <location>
        <begin position="102"/>
        <end position="217"/>
    </location>
</feature>
<protein>
    <submittedName>
        <fullName evidence="10">Chemotaxis protein MotA</fullName>
    </submittedName>
</protein>
<evidence type="ECO:0000256" key="6">
    <source>
        <dbReference type="ARBA" id="ARBA00022989"/>
    </source>
</evidence>
<evidence type="ECO:0000259" key="9">
    <source>
        <dbReference type="Pfam" id="PF01618"/>
    </source>
</evidence>
<dbReference type="RefSeq" id="WP_113919307.1">
    <property type="nucleotide sequence ID" value="NZ_QNRX01000001.1"/>
</dbReference>
<dbReference type="Proteomes" id="UP000253490">
    <property type="component" value="Unassembled WGS sequence"/>
</dbReference>
<keyword evidence="5 8" id="KW-0812">Transmembrane</keyword>